<dbReference type="Pfam" id="PF00622">
    <property type="entry name" value="SPRY"/>
    <property type="match status" value="1"/>
</dbReference>
<dbReference type="GO" id="GO:0005737">
    <property type="term" value="C:cytoplasm"/>
    <property type="evidence" value="ECO:0007669"/>
    <property type="project" value="UniProtKB-ARBA"/>
</dbReference>
<dbReference type="EMBL" id="UZAM01012824">
    <property type="protein sequence ID" value="VDP23694.1"/>
    <property type="molecule type" value="Genomic_DNA"/>
</dbReference>
<protein>
    <submittedName>
        <fullName evidence="4">B30.2/SPRY domain-containing protein</fullName>
    </submittedName>
</protein>
<proteinExistence type="predicted"/>
<evidence type="ECO:0000313" key="2">
    <source>
        <dbReference type="EMBL" id="VDP23694.1"/>
    </source>
</evidence>
<dbReference type="InterPro" id="IPR003877">
    <property type="entry name" value="SPRY_dom"/>
</dbReference>
<dbReference type="AlphaFoldDB" id="A0A183J0X7"/>
<dbReference type="SUPFAM" id="SSF49899">
    <property type="entry name" value="Concanavalin A-like lectins/glucanases"/>
    <property type="match status" value="1"/>
</dbReference>
<dbReference type="PANTHER" id="PTHR12245">
    <property type="entry name" value="SPRY DOMAIN CONTAINING SOCS BOX PROTEIN"/>
    <property type="match status" value="1"/>
</dbReference>
<evidence type="ECO:0000259" key="1">
    <source>
        <dbReference type="PROSITE" id="PS50188"/>
    </source>
</evidence>
<evidence type="ECO:0000313" key="3">
    <source>
        <dbReference type="Proteomes" id="UP000270296"/>
    </source>
</evidence>
<dbReference type="WBParaSite" id="SBAD_0000987301-mRNA-1">
    <property type="protein sequence ID" value="SBAD_0000987301-mRNA-1"/>
    <property type="gene ID" value="SBAD_0000987301"/>
</dbReference>
<sequence length="268" mass="29990">MTMGQMISGAASRGNSCLAVHGDSALLSEAYRRTVAQNFPSDLDLCQDFIRPSRLDTVLSLPPLPKEIQEAHSWNPDDRSFNIFIKEEDKLTFHRHPVAQSTDGIRSKIGYTRGFHVFEMTWPMRQRGTHAVVGVATKVAPLHSMGYCSLVGLTADSWGWDIGRNKLYHNAKKCHSSVTYPASLVTGQNFVVPDTFLMILDMDEGTLCFGTRTEFLGTAFHGLKGKKLYPVISAVWGHCEITMCYLGGLDRKYIQLFALLLIFIEVLR</sequence>
<dbReference type="OrthoDB" id="5547302at2759"/>
<dbReference type="GO" id="GO:0043161">
    <property type="term" value="P:proteasome-mediated ubiquitin-dependent protein catabolic process"/>
    <property type="evidence" value="ECO:0007669"/>
    <property type="project" value="TreeGrafter"/>
</dbReference>
<dbReference type="Gene3D" id="2.60.120.920">
    <property type="match status" value="1"/>
</dbReference>
<reference evidence="4" key="1">
    <citation type="submission" date="2016-06" db="UniProtKB">
        <authorList>
            <consortium name="WormBaseParasite"/>
        </authorList>
    </citation>
    <scope>IDENTIFICATION</scope>
</reference>
<dbReference type="CDD" id="cd12906">
    <property type="entry name" value="SPRY_SOCS1-2-4"/>
    <property type="match status" value="1"/>
</dbReference>
<dbReference type="Proteomes" id="UP000270296">
    <property type="component" value="Unassembled WGS sequence"/>
</dbReference>
<dbReference type="InterPro" id="IPR043136">
    <property type="entry name" value="B30.2/SPRY_sf"/>
</dbReference>
<dbReference type="GO" id="GO:0019005">
    <property type="term" value="C:SCF ubiquitin ligase complex"/>
    <property type="evidence" value="ECO:0007669"/>
    <property type="project" value="TreeGrafter"/>
</dbReference>
<feature type="domain" description="B30.2/SPRY" evidence="1">
    <location>
        <begin position="51"/>
        <end position="250"/>
    </location>
</feature>
<reference evidence="2 3" key="2">
    <citation type="submission" date="2018-11" db="EMBL/GenBank/DDBJ databases">
        <authorList>
            <consortium name="Pathogen Informatics"/>
        </authorList>
    </citation>
    <scope>NUCLEOTIDE SEQUENCE [LARGE SCALE GENOMIC DNA]</scope>
</reference>
<dbReference type="InterPro" id="IPR001870">
    <property type="entry name" value="B30.2/SPRY"/>
</dbReference>
<dbReference type="InterPro" id="IPR013320">
    <property type="entry name" value="ConA-like_dom_sf"/>
</dbReference>
<dbReference type="PROSITE" id="PS50188">
    <property type="entry name" value="B302_SPRY"/>
    <property type="match status" value="1"/>
</dbReference>
<keyword evidence="3" id="KW-1185">Reference proteome</keyword>
<organism evidence="4">
    <name type="scientific">Soboliphyme baturini</name>
    <dbReference type="NCBI Taxonomy" id="241478"/>
    <lineage>
        <taxon>Eukaryota</taxon>
        <taxon>Metazoa</taxon>
        <taxon>Ecdysozoa</taxon>
        <taxon>Nematoda</taxon>
        <taxon>Enoplea</taxon>
        <taxon>Dorylaimia</taxon>
        <taxon>Dioctophymatida</taxon>
        <taxon>Dioctophymatoidea</taxon>
        <taxon>Soboliphymatidae</taxon>
        <taxon>Soboliphyme</taxon>
    </lineage>
</organism>
<dbReference type="InterPro" id="IPR050672">
    <property type="entry name" value="FBXO45-Fsn/SPSB_families"/>
</dbReference>
<gene>
    <name evidence="2" type="ORF">SBAD_LOCUS9525</name>
</gene>
<accession>A0A183J0X7</accession>
<dbReference type="FunFam" id="2.60.120.920:FF:000007">
    <property type="entry name" value="SPRY domain-containing SOCS box protein 1"/>
    <property type="match status" value="1"/>
</dbReference>
<dbReference type="PANTHER" id="PTHR12245:SF11">
    <property type="entry name" value="PROTEIN GUSTAVUS"/>
    <property type="match status" value="1"/>
</dbReference>
<evidence type="ECO:0000313" key="4">
    <source>
        <dbReference type="WBParaSite" id="SBAD_0000987301-mRNA-1"/>
    </source>
</evidence>
<name>A0A183J0X7_9BILA</name>
<dbReference type="SMART" id="SM00449">
    <property type="entry name" value="SPRY"/>
    <property type="match status" value="1"/>
</dbReference>